<accession>A0A058Z4Q2</accession>
<name>A0A058Z4Q2_FONAL</name>
<proteinExistence type="predicted"/>
<gene>
    <name evidence="3" type="ORF">H696_03683</name>
</gene>
<feature type="compositionally biased region" description="Low complexity" evidence="1">
    <location>
        <begin position="63"/>
        <end position="84"/>
    </location>
</feature>
<protein>
    <submittedName>
        <fullName evidence="3">Uncharacterized protein</fullName>
    </submittedName>
</protein>
<organism evidence="3">
    <name type="scientific">Fonticula alba</name>
    <name type="common">Slime mold</name>
    <dbReference type="NCBI Taxonomy" id="691883"/>
    <lineage>
        <taxon>Eukaryota</taxon>
        <taxon>Rotosphaerida</taxon>
        <taxon>Fonticulaceae</taxon>
        <taxon>Fonticula</taxon>
    </lineage>
</organism>
<dbReference type="EMBL" id="KB932206">
    <property type="protein sequence ID" value="KCV69255.1"/>
    <property type="molecule type" value="Genomic_DNA"/>
</dbReference>
<keyword evidence="2" id="KW-0472">Membrane</keyword>
<keyword evidence="2" id="KW-1133">Transmembrane helix</keyword>
<dbReference type="AlphaFoldDB" id="A0A058Z4Q2"/>
<feature type="region of interest" description="Disordered" evidence="1">
    <location>
        <begin position="163"/>
        <end position="218"/>
    </location>
</feature>
<evidence type="ECO:0000313" key="4">
    <source>
        <dbReference type="Proteomes" id="UP000030693"/>
    </source>
</evidence>
<dbReference type="GeneID" id="20528408"/>
<feature type="region of interest" description="Disordered" evidence="1">
    <location>
        <begin position="41"/>
        <end position="92"/>
    </location>
</feature>
<dbReference type="Proteomes" id="UP000030693">
    <property type="component" value="Unassembled WGS sequence"/>
</dbReference>
<sequence>MTAAKRLLKVLGISGAFVLGALIFLQMTLQQGGVRVGPSAATHMHGPPMPGGSGVTLDDIVRGRPGASVGPGPGAPQSQPHGGPSTSDTLYFGAHRYGSNRAAELQREMQYTAGFLRDSAAKPYHIQRPESHPVPPGGLVSEGDRLLDLDGLVGDPLDQDFDLPGGGRLFMDSEDPSNAPLIPEPTGGTPSPSSPTGESSEHAVLPNPGTGGQAQDIGLSPIAYGPLIPHFVYQPFPEALRRGEPLYEAHRGTSTLYHPTPRNLRNYPVEAGSNVGISLRRIHEDYCMGDPLEADSCQQYLALVPRADSSLGHYFFEIHSMVILAKKNNVTPLAHPIMPAGLTSPEMYELDRFFGLAEGEADPQRALNVKHYGDICLAGFRGKECRSFLPCLEVVGASVDPHAANAVERTLADHRRECGAVLHLTGPADGLLLDSSEGRERAYLRGLGWEEFRQRFRAARRRWPISVQFDRHSASSKETLFVAFHLRALRPQESVDQIKSGENPLIGGLVRLIEHVQAELHLANVPGLPVKYYVFSEAPAVRLSPPLLPFSGTPSEKTQGQMCAFEWGPYLLTLWMYTRVGVGVIAVAIAAVLWS</sequence>
<dbReference type="RefSeq" id="XP_009495820.1">
    <property type="nucleotide sequence ID" value="XM_009497545.1"/>
</dbReference>
<feature type="transmembrane region" description="Helical" evidence="2">
    <location>
        <begin position="567"/>
        <end position="594"/>
    </location>
</feature>
<feature type="compositionally biased region" description="Low complexity" evidence="1">
    <location>
        <begin position="184"/>
        <end position="198"/>
    </location>
</feature>
<keyword evidence="4" id="KW-1185">Reference proteome</keyword>
<evidence type="ECO:0000313" key="3">
    <source>
        <dbReference type="EMBL" id="KCV69255.1"/>
    </source>
</evidence>
<evidence type="ECO:0000256" key="2">
    <source>
        <dbReference type="SAM" id="Phobius"/>
    </source>
</evidence>
<reference evidence="3" key="1">
    <citation type="submission" date="2013-04" db="EMBL/GenBank/DDBJ databases">
        <title>The Genome Sequence of Fonticula alba ATCC 38817.</title>
        <authorList>
            <consortium name="The Broad Institute Genomics Platform"/>
            <person name="Russ C."/>
            <person name="Cuomo C."/>
            <person name="Burger G."/>
            <person name="Gray M.W."/>
            <person name="Holland P.W.H."/>
            <person name="King N."/>
            <person name="Lang F.B.F."/>
            <person name="Roger A.J."/>
            <person name="Ruiz-Trillo I."/>
            <person name="Brown M."/>
            <person name="Walker B."/>
            <person name="Young S."/>
            <person name="Zeng Q."/>
            <person name="Gargeya S."/>
            <person name="Fitzgerald M."/>
            <person name="Haas B."/>
            <person name="Abouelleil A."/>
            <person name="Allen A.W."/>
            <person name="Alvarado L."/>
            <person name="Arachchi H.M."/>
            <person name="Berlin A.M."/>
            <person name="Chapman S.B."/>
            <person name="Gainer-Dewar J."/>
            <person name="Goldberg J."/>
            <person name="Griggs A."/>
            <person name="Gujja S."/>
            <person name="Hansen M."/>
            <person name="Howarth C."/>
            <person name="Imamovic A."/>
            <person name="Ireland A."/>
            <person name="Larimer J."/>
            <person name="McCowan C."/>
            <person name="Murphy C."/>
            <person name="Pearson M."/>
            <person name="Poon T.W."/>
            <person name="Priest M."/>
            <person name="Roberts A."/>
            <person name="Saif S."/>
            <person name="Shea T."/>
            <person name="Sisk P."/>
            <person name="Sykes S."/>
            <person name="Wortman J."/>
            <person name="Nusbaum C."/>
            <person name="Birren B."/>
        </authorList>
    </citation>
    <scope>NUCLEOTIDE SEQUENCE [LARGE SCALE GENOMIC DNA]</scope>
    <source>
        <strain evidence="3">ATCC 38817</strain>
    </source>
</reference>
<keyword evidence="2" id="KW-0812">Transmembrane</keyword>
<evidence type="ECO:0000256" key="1">
    <source>
        <dbReference type="SAM" id="MobiDB-lite"/>
    </source>
</evidence>